<feature type="transmembrane region" description="Helical" evidence="1">
    <location>
        <begin position="63"/>
        <end position="85"/>
    </location>
</feature>
<reference evidence="2 3" key="1">
    <citation type="submission" date="2014-09" db="EMBL/GenBank/DDBJ databases">
        <title>Butyrate-producing bacteria isolated from human gut.</title>
        <authorList>
            <person name="Zhang Q."/>
            <person name="Zhao L."/>
        </authorList>
    </citation>
    <scope>NUCLEOTIDE SEQUENCE [LARGE SCALE GENOMIC DNA]</scope>
    <source>
        <strain evidence="2 3">21</strain>
    </source>
</reference>
<dbReference type="OrthoDB" id="10014342at2"/>
<name>A0A2V1JQG3_EUBRA</name>
<organism evidence="2 3">
    <name type="scientific">Eubacterium ramulus</name>
    <dbReference type="NCBI Taxonomy" id="39490"/>
    <lineage>
        <taxon>Bacteria</taxon>
        <taxon>Bacillati</taxon>
        <taxon>Bacillota</taxon>
        <taxon>Clostridia</taxon>
        <taxon>Eubacteriales</taxon>
        <taxon>Eubacteriaceae</taxon>
        <taxon>Eubacterium</taxon>
    </lineage>
</organism>
<feature type="transmembrane region" description="Helical" evidence="1">
    <location>
        <begin position="199"/>
        <end position="218"/>
    </location>
</feature>
<keyword evidence="1" id="KW-0472">Membrane</keyword>
<feature type="transmembrane region" description="Helical" evidence="1">
    <location>
        <begin position="250"/>
        <end position="268"/>
    </location>
</feature>
<gene>
    <name evidence="2" type="ORF">LG34_09960</name>
</gene>
<evidence type="ECO:0000256" key="1">
    <source>
        <dbReference type="SAM" id="Phobius"/>
    </source>
</evidence>
<dbReference type="AlphaFoldDB" id="A0A2V1JQG3"/>
<dbReference type="Proteomes" id="UP000245288">
    <property type="component" value="Unassembled WGS sequence"/>
</dbReference>
<comment type="caution">
    <text evidence="2">The sequence shown here is derived from an EMBL/GenBank/DDBJ whole genome shotgun (WGS) entry which is preliminary data.</text>
</comment>
<protein>
    <recommendedName>
        <fullName evidence="4">ABC-2 family transporter protein</fullName>
    </recommendedName>
</protein>
<evidence type="ECO:0000313" key="2">
    <source>
        <dbReference type="EMBL" id="PWE86436.1"/>
    </source>
</evidence>
<feature type="transmembrane region" description="Helical" evidence="1">
    <location>
        <begin position="105"/>
        <end position="128"/>
    </location>
</feature>
<proteinExistence type="predicted"/>
<evidence type="ECO:0000313" key="3">
    <source>
        <dbReference type="Proteomes" id="UP000245288"/>
    </source>
</evidence>
<feature type="transmembrane region" description="Helical" evidence="1">
    <location>
        <begin position="25"/>
        <end position="43"/>
    </location>
</feature>
<feature type="transmembrane region" description="Helical" evidence="1">
    <location>
        <begin position="170"/>
        <end position="192"/>
    </location>
</feature>
<keyword evidence="1" id="KW-1133">Transmembrane helix</keyword>
<keyword evidence="1" id="KW-0812">Transmembrane</keyword>
<dbReference type="EMBL" id="JRFU01000107">
    <property type="protein sequence ID" value="PWE86436.1"/>
    <property type="molecule type" value="Genomic_DNA"/>
</dbReference>
<accession>A0A2V1JQG3</accession>
<keyword evidence="3" id="KW-1185">Reference proteome</keyword>
<evidence type="ECO:0008006" key="4">
    <source>
        <dbReference type="Google" id="ProtNLM"/>
    </source>
</evidence>
<sequence>MRKFKTMFLLLWYQLQTVAYRKRCVAGYLVGIASIAVTSVNYYHFLGTHTGNLWEAFIQHFGMYGNISLVVFGFIIVISDAPFIYSDSFLKIHRTGRKNWYDAMWLYIVIQAILYYFILALLSAVILIRKTYMNNIWSQAIQSYAGASSFRNNLSIPSPLLLSQYSPWSAMIHTFLLMVLYSVFLAGILFALNMYSNTAFGTITVGVLHVITMLISSLDRFTFLGPWLHFNNAILSNHLGDYGLTLAHSYIYFVVSIYIVYMLGKFVVVHTDFRMLGSSENNE</sequence>
<dbReference type="RefSeq" id="WP_109215873.1">
    <property type="nucleotide sequence ID" value="NZ_CABMEW010000018.1"/>
</dbReference>